<dbReference type="PIRSF" id="PIRSF004681">
    <property type="entry name" value="UCP004681"/>
    <property type="match status" value="1"/>
</dbReference>
<keyword evidence="2" id="KW-1185">Reference proteome</keyword>
<dbReference type="PANTHER" id="PTHR30615:SF2">
    <property type="entry name" value="YJBQ FAMILY PROTEIN"/>
    <property type="match status" value="1"/>
</dbReference>
<protein>
    <submittedName>
        <fullName evidence="1">Secondary thiamine-phosphate synthase enzyme</fullName>
    </submittedName>
</protein>
<accession>A0A1M5BYH9</accession>
<dbReference type="Pfam" id="PF01894">
    <property type="entry name" value="YjbQ"/>
    <property type="match status" value="1"/>
</dbReference>
<dbReference type="OrthoDB" id="9801725at2"/>
<dbReference type="InterPro" id="IPR035917">
    <property type="entry name" value="YjbQ-like_sf"/>
</dbReference>
<organism evidence="1 2">
    <name type="scientific">Desulfofundulus australicus DSM 11792</name>
    <dbReference type="NCBI Taxonomy" id="1121425"/>
    <lineage>
        <taxon>Bacteria</taxon>
        <taxon>Bacillati</taxon>
        <taxon>Bacillota</taxon>
        <taxon>Clostridia</taxon>
        <taxon>Eubacteriales</taxon>
        <taxon>Peptococcaceae</taxon>
        <taxon>Desulfofundulus</taxon>
    </lineage>
</organism>
<dbReference type="RefSeq" id="WP_073166513.1">
    <property type="nucleotide sequence ID" value="NZ_FQUW01000032.1"/>
</dbReference>
<gene>
    <name evidence="1" type="ORF">SAMN02745218_02350</name>
</gene>
<evidence type="ECO:0000313" key="1">
    <source>
        <dbReference type="EMBL" id="SHF47440.1"/>
    </source>
</evidence>
<dbReference type="EMBL" id="FQUW01000032">
    <property type="protein sequence ID" value="SHF47440.1"/>
    <property type="molecule type" value="Genomic_DNA"/>
</dbReference>
<evidence type="ECO:0000313" key="2">
    <source>
        <dbReference type="Proteomes" id="UP000184196"/>
    </source>
</evidence>
<dbReference type="PANTHER" id="PTHR30615">
    <property type="entry name" value="UNCHARACTERIZED PROTEIN YJBQ-RELATED"/>
    <property type="match status" value="1"/>
</dbReference>
<dbReference type="SUPFAM" id="SSF111038">
    <property type="entry name" value="YjbQ-like"/>
    <property type="match status" value="1"/>
</dbReference>
<proteinExistence type="predicted"/>
<dbReference type="Proteomes" id="UP000184196">
    <property type="component" value="Unassembled WGS sequence"/>
</dbReference>
<name>A0A1M5BYH9_9FIRM</name>
<dbReference type="AlphaFoldDB" id="A0A1M5BYH9"/>
<dbReference type="NCBIfam" id="TIGR00149">
    <property type="entry name" value="TIGR00149_YjbQ"/>
    <property type="match status" value="1"/>
</dbReference>
<reference evidence="2" key="1">
    <citation type="submission" date="2016-11" db="EMBL/GenBank/DDBJ databases">
        <authorList>
            <person name="Varghese N."/>
            <person name="Submissions S."/>
        </authorList>
    </citation>
    <scope>NUCLEOTIDE SEQUENCE [LARGE SCALE GENOMIC DNA]</scope>
    <source>
        <strain evidence="2">DSM 11792</strain>
    </source>
</reference>
<sequence length="140" mass="16277">MKTHTRYLWFNTEKRREYINITREVEEAVRESGIREGMVLVSAMHITAGVYVNDDEPGIIRDIDEMLEQIAPFGKHYHHHRTGEDNGDAHLKSILVHHQVIVPVTGGKLDLGPWQQIYYAEFDGRRRKRVIIKVMGEGEE</sequence>
<dbReference type="InterPro" id="IPR001602">
    <property type="entry name" value="UPF0047_YjbQ-like"/>
</dbReference>
<dbReference type="Gene3D" id="2.60.120.460">
    <property type="entry name" value="YjbQ-like"/>
    <property type="match status" value="1"/>
</dbReference>